<dbReference type="Proteomes" id="UP000521943">
    <property type="component" value="Unassembled WGS sequence"/>
</dbReference>
<dbReference type="GO" id="GO:0016235">
    <property type="term" value="C:aggresome"/>
    <property type="evidence" value="ECO:0007669"/>
    <property type="project" value="TreeGrafter"/>
</dbReference>
<dbReference type="InterPro" id="IPR000433">
    <property type="entry name" value="Znf_ZZ"/>
</dbReference>
<dbReference type="Pfam" id="PF00569">
    <property type="entry name" value="ZZ"/>
    <property type="match status" value="1"/>
</dbReference>
<evidence type="ECO:0000256" key="5">
    <source>
        <dbReference type="SAM" id="MobiDB-lite"/>
    </source>
</evidence>
<feature type="compositionally biased region" description="Low complexity" evidence="5">
    <location>
        <begin position="196"/>
        <end position="205"/>
    </location>
</feature>
<dbReference type="PANTHER" id="PTHR15090:SF0">
    <property type="entry name" value="SEQUESTOSOME-1"/>
    <property type="match status" value="1"/>
</dbReference>
<dbReference type="GO" id="GO:0005080">
    <property type="term" value="F:protein kinase C binding"/>
    <property type="evidence" value="ECO:0007669"/>
    <property type="project" value="TreeGrafter"/>
</dbReference>
<accession>A0A8H6IIS3</accession>
<dbReference type="InterPro" id="IPR043145">
    <property type="entry name" value="Znf_ZZ_sf"/>
</dbReference>
<dbReference type="SMART" id="SM00291">
    <property type="entry name" value="ZnF_ZZ"/>
    <property type="match status" value="1"/>
</dbReference>
<dbReference type="GO" id="GO:0007032">
    <property type="term" value="P:endosome organization"/>
    <property type="evidence" value="ECO:0007669"/>
    <property type="project" value="TreeGrafter"/>
</dbReference>
<comment type="caution">
    <text evidence="7">The sequence shown here is derived from an EMBL/GenBank/DDBJ whole genome shotgun (WGS) entry which is preliminary data.</text>
</comment>
<dbReference type="AlphaFoldDB" id="A0A8H6IIS3"/>
<organism evidence="7 8">
    <name type="scientific">Ephemerocybe angulata</name>
    <dbReference type="NCBI Taxonomy" id="980116"/>
    <lineage>
        <taxon>Eukaryota</taxon>
        <taxon>Fungi</taxon>
        <taxon>Dikarya</taxon>
        <taxon>Basidiomycota</taxon>
        <taxon>Agaricomycotina</taxon>
        <taxon>Agaricomycetes</taxon>
        <taxon>Agaricomycetidae</taxon>
        <taxon>Agaricales</taxon>
        <taxon>Agaricineae</taxon>
        <taxon>Psathyrellaceae</taxon>
        <taxon>Ephemerocybe</taxon>
    </lineage>
</organism>
<keyword evidence="1" id="KW-0479">Metal-binding</keyword>
<reference evidence="7 8" key="1">
    <citation type="submission" date="2020-07" db="EMBL/GenBank/DDBJ databases">
        <title>Comparative genomics of pyrophilous fungi reveals a link between fire events and developmental genes.</title>
        <authorList>
            <consortium name="DOE Joint Genome Institute"/>
            <person name="Steindorff A.S."/>
            <person name="Carver A."/>
            <person name="Calhoun S."/>
            <person name="Stillman K."/>
            <person name="Liu H."/>
            <person name="Lipzen A."/>
            <person name="Pangilinan J."/>
            <person name="Labutti K."/>
            <person name="Bruns T.D."/>
            <person name="Grigoriev I.V."/>
        </authorList>
    </citation>
    <scope>NUCLEOTIDE SEQUENCE [LARGE SCALE GENOMIC DNA]</scope>
    <source>
        <strain evidence="7 8">CBS 144469</strain>
    </source>
</reference>
<gene>
    <name evidence="7" type="ORF">DFP72DRAFT_866578</name>
</gene>
<evidence type="ECO:0000256" key="3">
    <source>
        <dbReference type="ARBA" id="ARBA00022833"/>
    </source>
</evidence>
<dbReference type="PROSITE" id="PS01357">
    <property type="entry name" value="ZF_ZZ_1"/>
    <property type="match status" value="1"/>
</dbReference>
<evidence type="ECO:0000313" key="8">
    <source>
        <dbReference type="Proteomes" id="UP000521943"/>
    </source>
</evidence>
<evidence type="ECO:0000259" key="6">
    <source>
        <dbReference type="PROSITE" id="PS50135"/>
    </source>
</evidence>
<dbReference type="Gene3D" id="3.30.60.90">
    <property type="match status" value="1"/>
</dbReference>
<sequence>MATATSLNISFSEFGRTTTVPDDDVARLMYYLNCVTISLGLDILHDDLVDYQNYRSLSGVRLALVFKSAVEFSPDIFIDKLIFKDDAGEIVPSGSSNKFVNITAACDIVSIQRDFIIGGQVKDVTKVMFYKTSWLNMFYHGPVERIAKIILGTNHCQHCEGKPGMCACSTCPRGSDSECKPIFETFLDALMTSTSSSSTARARSPAPAPPPLPPRNVPGQHQANCDGCGWQLFTGPRFKCNVCYDYDLCNGCYTGNKHIDTGHHFRRYERPEDSPVYLPVRSGVPPPPPPPYQEATRTAPPPAPAPARAAQAPAARSVPPPPPADVKVPLSSPSSSSHNGFFYQNMSITELKSFLAERDVLAGDILDKETLCKRVWETHVDCMSIGELNTFLSSHRISTTGCRDINSRRQKAKEAFEPPARPPPVRSTGGAGGWRKDDEVVLTNLSKVEMNGKRGVVQSVDTAAGKVTVFVEELGKPFKVKYENVKPYVEELGADLPDEPEELE</sequence>
<dbReference type="SUPFAM" id="SSF57850">
    <property type="entry name" value="RING/U-box"/>
    <property type="match status" value="1"/>
</dbReference>
<feature type="compositionally biased region" description="Low complexity" evidence="5">
    <location>
        <begin position="306"/>
        <end position="317"/>
    </location>
</feature>
<dbReference type="GO" id="GO:0035973">
    <property type="term" value="P:aggrephagy"/>
    <property type="evidence" value="ECO:0007669"/>
    <property type="project" value="TreeGrafter"/>
</dbReference>
<dbReference type="PANTHER" id="PTHR15090">
    <property type="entry name" value="SEQUESTOSOME 1-RELATED"/>
    <property type="match status" value="1"/>
</dbReference>
<evidence type="ECO:0000313" key="7">
    <source>
        <dbReference type="EMBL" id="KAF6766470.1"/>
    </source>
</evidence>
<dbReference type="GO" id="GO:0000423">
    <property type="term" value="P:mitophagy"/>
    <property type="evidence" value="ECO:0007669"/>
    <property type="project" value="TreeGrafter"/>
</dbReference>
<feature type="region of interest" description="Disordered" evidence="5">
    <location>
        <begin position="196"/>
        <end position="218"/>
    </location>
</feature>
<feature type="region of interest" description="Disordered" evidence="5">
    <location>
        <begin position="413"/>
        <end position="433"/>
    </location>
</feature>
<evidence type="ECO:0000256" key="1">
    <source>
        <dbReference type="ARBA" id="ARBA00022723"/>
    </source>
</evidence>
<evidence type="ECO:0000256" key="2">
    <source>
        <dbReference type="ARBA" id="ARBA00022771"/>
    </source>
</evidence>
<dbReference type="GO" id="GO:0008270">
    <property type="term" value="F:zinc ion binding"/>
    <property type="evidence" value="ECO:0007669"/>
    <property type="project" value="UniProtKB-KW"/>
</dbReference>
<feature type="domain" description="ZZ-type" evidence="6">
    <location>
        <begin position="220"/>
        <end position="273"/>
    </location>
</feature>
<feature type="region of interest" description="Disordered" evidence="5">
    <location>
        <begin position="276"/>
        <end position="332"/>
    </location>
</feature>
<protein>
    <recommendedName>
        <fullName evidence="6">ZZ-type domain-containing protein</fullName>
    </recommendedName>
</protein>
<keyword evidence="8" id="KW-1185">Reference proteome</keyword>
<dbReference type="OrthoDB" id="661148at2759"/>
<evidence type="ECO:0000256" key="4">
    <source>
        <dbReference type="PROSITE-ProRule" id="PRU00228"/>
    </source>
</evidence>
<dbReference type="GO" id="GO:0070530">
    <property type="term" value="F:K63-linked polyubiquitin modification-dependent protein binding"/>
    <property type="evidence" value="ECO:0007669"/>
    <property type="project" value="TreeGrafter"/>
</dbReference>
<dbReference type="GO" id="GO:0044753">
    <property type="term" value="C:amphisome"/>
    <property type="evidence" value="ECO:0007669"/>
    <property type="project" value="TreeGrafter"/>
</dbReference>
<name>A0A8H6IIS3_9AGAR</name>
<dbReference type="PROSITE" id="PS50135">
    <property type="entry name" value="ZF_ZZ_2"/>
    <property type="match status" value="1"/>
</dbReference>
<dbReference type="InterPro" id="IPR052260">
    <property type="entry name" value="Autophagy_Rcpt_SigReg"/>
</dbReference>
<feature type="compositionally biased region" description="Pro residues" evidence="5">
    <location>
        <begin position="206"/>
        <end position="216"/>
    </location>
</feature>
<keyword evidence="2 4" id="KW-0863">Zinc-finger</keyword>
<dbReference type="EMBL" id="JACGCI010000001">
    <property type="protein sequence ID" value="KAF6766470.1"/>
    <property type="molecule type" value="Genomic_DNA"/>
</dbReference>
<keyword evidence="3" id="KW-0862">Zinc</keyword>
<proteinExistence type="predicted"/>